<feature type="region of interest" description="Disordered" evidence="1">
    <location>
        <begin position="1"/>
        <end position="117"/>
    </location>
</feature>
<evidence type="ECO:0000256" key="1">
    <source>
        <dbReference type="SAM" id="MobiDB-lite"/>
    </source>
</evidence>
<feature type="compositionally biased region" description="Pro residues" evidence="1">
    <location>
        <begin position="67"/>
        <end position="97"/>
    </location>
</feature>
<dbReference type="EMBL" id="AP005007">
    <property type="protein sequence ID" value="BAD28282.1"/>
    <property type="molecule type" value="Genomic_DNA"/>
</dbReference>
<keyword evidence="2" id="KW-0812">Transmembrane</keyword>
<feature type="region of interest" description="Disordered" evidence="1">
    <location>
        <begin position="164"/>
        <end position="199"/>
    </location>
</feature>
<name>Q6EST8_ORYSJ</name>
<keyword evidence="2" id="KW-1133">Transmembrane helix</keyword>
<feature type="transmembrane region" description="Helical" evidence="2">
    <location>
        <begin position="137"/>
        <end position="159"/>
    </location>
</feature>
<evidence type="ECO:0000313" key="4">
    <source>
        <dbReference type="Proteomes" id="UP000000763"/>
    </source>
</evidence>
<feature type="compositionally biased region" description="Basic and acidic residues" evidence="1">
    <location>
        <begin position="177"/>
        <end position="188"/>
    </location>
</feature>
<feature type="compositionally biased region" description="Basic residues" evidence="1">
    <location>
        <begin position="26"/>
        <end position="44"/>
    </location>
</feature>
<organism evidence="3 4">
    <name type="scientific">Oryza sativa subsp. japonica</name>
    <name type="common">Rice</name>
    <dbReference type="NCBI Taxonomy" id="39947"/>
    <lineage>
        <taxon>Eukaryota</taxon>
        <taxon>Viridiplantae</taxon>
        <taxon>Streptophyta</taxon>
        <taxon>Embryophyta</taxon>
        <taxon>Tracheophyta</taxon>
        <taxon>Spermatophyta</taxon>
        <taxon>Magnoliopsida</taxon>
        <taxon>Liliopsida</taxon>
        <taxon>Poales</taxon>
        <taxon>Poaceae</taxon>
        <taxon>BOP clade</taxon>
        <taxon>Oryzoideae</taxon>
        <taxon>Oryzeae</taxon>
        <taxon>Oryzinae</taxon>
        <taxon>Oryza</taxon>
        <taxon>Oryza sativa</taxon>
    </lineage>
</organism>
<reference evidence="4" key="1">
    <citation type="journal article" date="2005" name="Nature">
        <title>The map-based sequence of the rice genome.</title>
        <authorList>
            <consortium name="International rice genome sequencing project (IRGSP)"/>
            <person name="Matsumoto T."/>
            <person name="Wu J."/>
            <person name="Kanamori H."/>
            <person name="Katayose Y."/>
            <person name="Fujisawa M."/>
            <person name="Namiki N."/>
            <person name="Mizuno H."/>
            <person name="Yamamoto K."/>
            <person name="Antonio B.A."/>
            <person name="Baba T."/>
            <person name="Sakata K."/>
            <person name="Nagamura Y."/>
            <person name="Aoki H."/>
            <person name="Arikawa K."/>
            <person name="Arita K."/>
            <person name="Bito T."/>
            <person name="Chiden Y."/>
            <person name="Fujitsuka N."/>
            <person name="Fukunaka R."/>
            <person name="Hamada M."/>
            <person name="Harada C."/>
            <person name="Hayashi A."/>
            <person name="Hijishita S."/>
            <person name="Honda M."/>
            <person name="Hosokawa S."/>
            <person name="Ichikawa Y."/>
            <person name="Idonuma A."/>
            <person name="Iijima M."/>
            <person name="Ikeda M."/>
            <person name="Ikeno M."/>
            <person name="Ito K."/>
            <person name="Ito S."/>
            <person name="Ito T."/>
            <person name="Ito Y."/>
            <person name="Ito Y."/>
            <person name="Iwabuchi A."/>
            <person name="Kamiya K."/>
            <person name="Karasawa W."/>
            <person name="Kurita K."/>
            <person name="Katagiri S."/>
            <person name="Kikuta A."/>
            <person name="Kobayashi H."/>
            <person name="Kobayashi N."/>
            <person name="Machita K."/>
            <person name="Maehara T."/>
            <person name="Masukawa M."/>
            <person name="Mizubayashi T."/>
            <person name="Mukai Y."/>
            <person name="Nagasaki H."/>
            <person name="Nagata Y."/>
            <person name="Naito S."/>
            <person name="Nakashima M."/>
            <person name="Nakama Y."/>
            <person name="Nakamichi Y."/>
            <person name="Nakamura M."/>
            <person name="Meguro A."/>
            <person name="Negishi M."/>
            <person name="Ohta I."/>
            <person name="Ohta T."/>
            <person name="Okamoto M."/>
            <person name="Ono N."/>
            <person name="Saji S."/>
            <person name="Sakaguchi M."/>
            <person name="Sakai K."/>
            <person name="Shibata M."/>
            <person name="Shimokawa T."/>
            <person name="Song J."/>
            <person name="Takazaki Y."/>
            <person name="Terasawa K."/>
            <person name="Tsugane M."/>
            <person name="Tsuji K."/>
            <person name="Ueda S."/>
            <person name="Waki K."/>
            <person name="Yamagata H."/>
            <person name="Yamamoto M."/>
            <person name="Yamamoto S."/>
            <person name="Yamane H."/>
            <person name="Yoshiki S."/>
            <person name="Yoshihara R."/>
            <person name="Yukawa K."/>
            <person name="Zhong H."/>
            <person name="Yano M."/>
            <person name="Yuan Q."/>
            <person name="Ouyang S."/>
            <person name="Liu J."/>
            <person name="Jones K.M."/>
            <person name="Gansberger K."/>
            <person name="Moffat K."/>
            <person name="Hill J."/>
            <person name="Bera J."/>
            <person name="Fadrosh D."/>
            <person name="Jin S."/>
            <person name="Johri S."/>
            <person name="Kim M."/>
            <person name="Overton L."/>
            <person name="Reardon M."/>
            <person name="Tsitrin T."/>
            <person name="Vuong H."/>
            <person name="Weaver B."/>
            <person name="Ciecko A."/>
            <person name="Tallon L."/>
            <person name="Jackson J."/>
            <person name="Pai G."/>
            <person name="Aken S.V."/>
            <person name="Utterback T."/>
            <person name="Reidmuller S."/>
            <person name="Feldblyum T."/>
            <person name="Hsiao J."/>
            <person name="Zismann V."/>
            <person name="Iobst S."/>
            <person name="de Vazeille A.R."/>
            <person name="Buell C.R."/>
            <person name="Ying K."/>
            <person name="Li Y."/>
            <person name="Lu T."/>
            <person name="Huang Y."/>
            <person name="Zhao Q."/>
            <person name="Feng Q."/>
            <person name="Zhang L."/>
            <person name="Zhu J."/>
            <person name="Weng Q."/>
            <person name="Mu J."/>
            <person name="Lu Y."/>
            <person name="Fan D."/>
            <person name="Liu Y."/>
            <person name="Guan J."/>
            <person name="Zhang Y."/>
            <person name="Yu S."/>
            <person name="Liu X."/>
            <person name="Zhang Y."/>
            <person name="Hong G."/>
            <person name="Han B."/>
            <person name="Choisne N."/>
            <person name="Demange N."/>
            <person name="Orjeda G."/>
            <person name="Samain S."/>
            <person name="Cattolico L."/>
            <person name="Pelletier E."/>
            <person name="Couloux A."/>
            <person name="Segurens B."/>
            <person name="Wincker P."/>
            <person name="D'Hont A."/>
            <person name="Scarpelli C."/>
            <person name="Weissenbach J."/>
            <person name="Salanoubat M."/>
            <person name="Quetier F."/>
            <person name="Yu Y."/>
            <person name="Kim H.R."/>
            <person name="Rambo T."/>
            <person name="Currie J."/>
            <person name="Collura K."/>
            <person name="Luo M."/>
            <person name="Yang T."/>
            <person name="Ammiraju J.S.S."/>
            <person name="Engler F."/>
            <person name="Soderlund C."/>
            <person name="Wing R.A."/>
            <person name="Palmer L.E."/>
            <person name="de la Bastide M."/>
            <person name="Spiegel L."/>
            <person name="Nascimento L."/>
            <person name="Zutavern T."/>
            <person name="O'Shaughnessy A."/>
            <person name="Dike S."/>
            <person name="Dedhia N."/>
            <person name="Preston R."/>
            <person name="Balija V."/>
            <person name="McCombie W.R."/>
            <person name="Chow T."/>
            <person name="Chen H."/>
            <person name="Chung M."/>
            <person name="Chen C."/>
            <person name="Shaw J."/>
            <person name="Wu H."/>
            <person name="Hsiao K."/>
            <person name="Chao Y."/>
            <person name="Chu M."/>
            <person name="Cheng C."/>
            <person name="Hour A."/>
            <person name="Lee P."/>
            <person name="Lin S."/>
            <person name="Lin Y."/>
            <person name="Liou J."/>
            <person name="Liu S."/>
            <person name="Hsing Y."/>
            <person name="Raghuvanshi S."/>
            <person name="Mohanty A."/>
            <person name="Bharti A.K."/>
            <person name="Gaur A."/>
            <person name="Gupta V."/>
            <person name="Kumar D."/>
            <person name="Ravi V."/>
            <person name="Vij S."/>
            <person name="Kapur A."/>
            <person name="Khurana P."/>
            <person name="Khurana P."/>
            <person name="Khurana J.P."/>
            <person name="Tyagi A.K."/>
            <person name="Gaikwad K."/>
            <person name="Singh A."/>
            <person name="Dalal V."/>
            <person name="Srivastava S."/>
            <person name="Dixit A."/>
            <person name="Pal A.K."/>
            <person name="Ghazi I.A."/>
            <person name="Yadav M."/>
            <person name="Pandit A."/>
            <person name="Bhargava A."/>
            <person name="Sureshbabu K."/>
            <person name="Batra K."/>
            <person name="Sharma T.R."/>
            <person name="Mohapatra T."/>
            <person name="Singh N.K."/>
            <person name="Messing J."/>
            <person name="Nelson A.B."/>
            <person name="Fuks G."/>
            <person name="Kavchok S."/>
            <person name="Keizer G."/>
            <person name="Linton E."/>
            <person name="Llaca V."/>
            <person name="Song R."/>
            <person name="Tanyolac B."/>
            <person name="Young S."/>
            <person name="Ho-Il K."/>
            <person name="Hahn J.H."/>
            <person name="Sangsakoo G."/>
            <person name="Vanavichit A."/>
            <person name="de Mattos Luiz.A.T."/>
            <person name="Zimmer P.D."/>
            <person name="Malone G."/>
            <person name="Dellagostin O."/>
            <person name="de Oliveira A.C."/>
            <person name="Bevan M."/>
            <person name="Bancroft I."/>
            <person name="Minx P."/>
            <person name="Cordum H."/>
            <person name="Wilson R."/>
            <person name="Cheng Z."/>
            <person name="Jin W."/>
            <person name="Jiang J."/>
            <person name="Leong S.A."/>
            <person name="Iwama H."/>
            <person name="Gojobori T."/>
            <person name="Itoh T."/>
            <person name="Niimura Y."/>
            <person name="Fujii Y."/>
            <person name="Habara T."/>
            <person name="Sakai H."/>
            <person name="Sato Y."/>
            <person name="Wilson G."/>
            <person name="Kumar K."/>
            <person name="McCouch S."/>
            <person name="Juretic N."/>
            <person name="Hoen D."/>
            <person name="Wright S."/>
            <person name="Bruskiewich R."/>
            <person name="Bureau T."/>
            <person name="Miyao A."/>
            <person name="Hirochika H."/>
            <person name="Nishikawa T."/>
            <person name="Kadowaki K."/>
            <person name="Sugiura M."/>
            <person name="Burr B."/>
            <person name="Sasaki T."/>
        </authorList>
    </citation>
    <scope>NUCLEOTIDE SEQUENCE [LARGE SCALE GENOMIC DNA]</scope>
    <source>
        <strain evidence="4">cv. Nipponbare</strain>
    </source>
</reference>
<protein>
    <submittedName>
        <fullName evidence="3">Uncharacterized protein</fullName>
    </submittedName>
</protein>
<reference evidence="4" key="2">
    <citation type="journal article" date="2008" name="Nucleic Acids Res.">
        <title>The rice annotation project database (RAP-DB): 2008 update.</title>
        <authorList>
            <consortium name="The rice annotation project (RAP)"/>
        </authorList>
    </citation>
    <scope>GENOME REANNOTATION</scope>
    <source>
        <strain evidence="4">cv. Nipponbare</strain>
    </source>
</reference>
<evidence type="ECO:0000313" key="3">
    <source>
        <dbReference type="EMBL" id="BAD28282.1"/>
    </source>
</evidence>
<evidence type="ECO:0000256" key="2">
    <source>
        <dbReference type="SAM" id="Phobius"/>
    </source>
</evidence>
<keyword evidence="2" id="KW-0472">Membrane</keyword>
<gene>
    <name evidence="3" type="primary">P0521F09.14</name>
</gene>
<proteinExistence type="predicted"/>
<sequence length="221" mass="23166">MAARKARGSGWGEAVAAGAGGDVARRGRGGGRSRSCRPLRRWGRHVGEAETAVSDAGNTSPSTATATPPPPPGPSPSPPPRPTSSPASSPSPPPSPPLSSLRVKPLPCRHLPDDDPDSDFAPDNLDLLRNLPVPDRLLVVSVGVAANLLFAFLIVYALARPPPPLSSPASSAADGEGGEKGGRERGREEEEGLEREDDMWAPHVSGSHNIYFFCVNDRWVP</sequence>
<feature type="compositionally biased region" description="Acidic residues" evidence="1">
    <location>
        <begin position="189"/>
        <end position="199"/>
    </location>
</feature>
<dbReference type="AlphaFoldDB" id="Q6EST8"/>
<dbReference type="Proteomes" id="UP000000763">
    <property type="component" value="Chromosome 2"/>
</dbReference>
<accession>Q6EST8</accession>